<dbReference type="SUPFAM" id="SSF48008">
    <property type="entry name" value="GntR ligand-binding domain-like"/>
    <property type="match status" value="1"/>
</dbReference>
<evidence type="ECO:0000259" key="4">
    <source>
        <dbReference type="PROSITE" id="PS50949"/>
    </source>
</evidence>
<dbReference type="InterPro" id="IPR036390">
    <property type="entry name" value="WH_DNA-bd_sf"/>
</dbReference>
<keyword evidence="3" id="KW-0804">Transcription</keyword>
<protein>
    <submittedName>
        <fullName evidence="5">GntR family transcriptional regulator</fullName>
    </submittedName>
</protein>
<evidence type="ECO:0000256" key="2">
    <source>
        <dbReference type="ARBA" id="ARBA00023125"/>
    </source>
</evidence>
<organism evidence="5 6">
    <name type="scientific">Sphingomonas arantia</name>
    <dbReference type="NCBI Taxonomy" id="1460676"/>
    <lineage>
        <taxon>Bacteria</taxon>
        <taxon>Pseudomonadati</taxon>
        <taxon>Pseudomonadota</taxon>
        <taxon>Alphaproteobacteria</taxon>
        <taxon>Sphingomonadales</taxon>
        <taxon>Sphingomonadaceae</taxon>
        <taxon>Sphingomonas</taxon>
    </lineage>
</organism>
<evidence type="ECO:0000256" key="3">
    <source>
        <dbReference type="ARBA" id="ARBA00023163"/>
    </source>
</evidence>
<reference evidence="6" key="1">
    <citation type="journal article" date="2019" name="Int. J. Syst. Evol. Microbiol.">
        <title>The Global Catalogue of Microorganisms (GCM) 10K type strain sequencing project: providing services to taxonomists for standard genome sequencing and annotation.</title>
        <authorList>
            <consortium name="The Broad Institute Genomics Platform"/>
            <consortium name="The Broad Institute Genome Sequencing Center for Infectious Disease"/>
            <person name="Wu L."/>
            <person name="Ma J."/>
        </authorList>
    </citation>
    <scope>NUCLEOTIDE SEQUENCE [LARGE SCALE GENOMIC DNA]</scope>
    <source>
        <strain evidence="6">CGMCC 1.12702</strain>
    </source>
</reference>
<name>A0ABW4U0T9_9SPHN</name>
<dbReference type="Proteomes" id="UP001597400">
    <property type="component" value="Unassembled WGS sequence"/>
</dbReference>
<dbReference type="PANTHER" id="PTHR43537:SF24">
    <property type="entry name" value="GLUCONATE OPERON TRANSCRIPTIONAL REPRESSOR"/>
    <property type="match status" value="1"/>
</dbReference>
<dbReference type="Gene3D" id="1.10.10.10">
    <property type="entry name" value="Winged helix-like DNA-binding domain superfamily/Winged helix DNA-binding domain"/>
    <property type="match status" value="1"/>
</dbReference>
<proteinExistence type="predicted"/>
<comment type="caution">
    <text evidence="5">The sequence shown here is derived from an EMBL/GenBank/DDBJ whole genome shotgun (WGS) entry which is preliminary data.</text>
</comment>
<dbReference type="Pfam" id="PF07729">
    <property type="entry name" value="FCD"/>
    <property type="match status" value="1"/>
</dbReference>
<dbReference type="SUPFAM" id="SSF46785">
    <property type="entry name" value="Winged helix' DNA-binding domain"/>
    <property type="match status" value="1"/>
</dbReference>
<feature type="domain" description="HTH gntR-type" evidence="4">
    <location>
        <begin position="6"/>
        <end position="73"/>
    </location>
</feature>
<accession>A0ABW4U0T9</accession>
<keyword evidence="2" id="KW-0238">DNA-binding</keyword>
<sequence>MSLVIRNLSDQVADLVRDRIISGSIPGDQAIRQDALAAELGVSKIPLREALTRLEQQGLVFSQANRGFFVRPLSTSEAEEVFALRLKLEPEATAAAALRAEPEDQQFATATIETLEQVTDAHGAGVGAFNRAFHLALLRPCAQPVTLTFLERLHVLSERYVRKHLEWLGRDDRANAEHRMIFDAWLARDEAAVIALSRVHIVKTLDDLRLQLG</sequence>
<dbReference type="Pfam" id="PF00392">
    <property type="entry name" value="GntR"/>
    <property type="match status" value="1"/>
</dbReference>
<dbReference type="SMART" id="SM00895">
    <property type="entry name" value="FCD"/>
    <property type="match status" value="1"/>
</dbReference>
<dbReference type="CDD" id="cd07377">
    <property type="entry name" value="WHTH_GntR"/>
    <property type="match status" value="1"/>
</dbReference>
<keyword evidence="6" id="KW-1185">Reference proteome</keyword>
<dbReference type="InterPro" id="IPR011711">
    <property type="entry name" value="GntR_C"/>
</dbReference>
<dbReference type="PANTHER" id="PTHR43537">
    <property type="entry name" value="TRANSCRIPTIONAL REGULATOR, GNTR FAMILY"/>
    <property type="match status" value="1"/>
</dbReference>
<dbReference type="Gene3D" id="1.20.120.530">
    <property type="entry name" value="GntR ligand-binding domain-like"/>
    <property type="match status" value="1"/>
</dbReference>
<evidence type="ECO:0000313" key="6">
    <source>
        <dbReference type="Proteomes" id="UP001597400"/>
    </source>
</evidence>
<dbReference type="EMBL" id="JBHUGS010000002">
    <property type="protein sequence ID" value="MFD1951229.1"/>
    <property type="molecule type" value="Genomic_DNA"/>
</dbReference>
<gene>
    <name evidence="5" type="ORF">ACFSGX_10680</name>
</gene>
<dbReference type="InterPro" id="IPR000524">
    <property type="entry name" value="Tscrpt_reg_HTH_GntR"/>
</dbReference>
<dbReference type="PROSITE" id="PS50949">
    <property type="entry name" value="HTH_GNTR"/>
    <property type="match status" value="1"/>
</dbReference>
<dbReference type="RefSeq" id="WP_380929735.1">
    <property type="nucleotide sequence ID" value="NZ_JBHUGS010000002.1"/>
</dbReference>
<keyword evidence="1" id="KW-0805">Transcription regulation</keyword>
<evidence type="ECO:0000256" key="1">
    <source>
        <dbReference type="ARBA" id="ARBA00023015"/>
    </source>
</evidence>
<evidence type="ECO:0000313" key="5">
    <source>
        <dbReference type="EMBL" id="MFD1951229.1"/>
    </source>
</evidence>
<dbReference type="SMART" id="SM00345">
    <property type="entry name" value="HTH_GNTR"/>
    <property type="match status" value="1"/>
</dbReference>
<dbReference type="InterPro" id="IPR008920">
    <property type="entry name" value="TF_FadR/GntR_C"/>
</dbReference>
<dbReference type="InterPro" id="IPR036388">
    <property type="entry name" value="WH-like_DNA-bd_sf"/>
</dbReference>